<evidence type="ECO:0000256" key="6">
    <source>
        <dbReference type="ARBA" id="ARBA00022763"/>
    </source>
</evidence>
<sequence>MKYHESALSLVERQETALRSGMYGEEEEEVGPEAFLLGPFGEGEDGDLEEDDDDEPSDYYEGDDEHAEWSDGELPTIETSGQHTGTRRPSAHVETPRGFVADFRARTFDRVDVVETVDPGLKRDRLELANMRLCEGQFRPYHNKVTHGQITSMAIHPTETKALIYAGDDDGHLALFEAPGETMELGYPSPIVDLFKPHSDTVWCTKIHPGKPTSVFTASQDGTIQEFDIETELSFKRFWPRRRNQTGGSTWLDMAPMDTNTLYWTEARGNRGMDGVFGMYDMRTPRNDAREWSIGYVAPMTSCSLYPPEPHYFATASGRLYTEVWDLRRMDTTQPPRPVAQRPSALGLEHATFNAEGHLATLSIENKVRVYDFKSFFSEEQEPNRARSPFEDGAPAPPSFFPTAVIEHSLQFSGVSDRMMRCVRPHWHPAPRSSGQKFCIPNRDGFVDIFNAKGDHLAQLGGHGISDIPIVSVFHPTNNWVAGGTSNGDIALWM</sequence>
<comment type="similarity">
    <text evidence="2 7">Belongs to the WD repeat DDB2/WDR76 family.</text>
</comment>
<keyword evidence="6 7" id="KW-0227">DNA damage</keyword>
<evidence type="ECO:0000256" key="8">
    <source>
        <dbReference type="SAM" id="MobiDB-lite"/>
    </source>
</evidence>
<evidence type="ECO:0000313" key="9">
    <source>
        <dbReference type="EMBL" id="KAJ5728194.1"/>
    </source>
</evidence>
<dbReference type="AlphaFoldDB" id="A0AAD6HPG4"/>
<dbReference type="GO" id="GO:0006974">
    <property type="term" value="P:DNA damage response"/>
    <property type="evidence" value="ECO:0007669"/>
    <property type="project" value="UniProtKB-KW"/>
</dbReference>
<evidence type="ECO:0000256" key="3">
    <source>
        <dbReference type="ARBA" id="ARBA00021132"/>
    </source>
</evidence>
<protein>
    <recommendedName>
        <fullName evidence="3 7">DNA damage-binding protein CMR1</fullName>
    </recommendedName>
</protein>
<dbReference type="PANTHER" id="PTHR14773:SF0">
    <property type="entry name" value="WD REPEAT-CONTAINING PROTEIN 76"/>
    <property type="match status" value="1"/>
</dbReference>
<name>A0AAD6HPG4_9EURO</name>
<dbReference type="GO" id="GO:0005634">
    <property type="term" value="C:nucleus"/>
    <property type="evidence" value="ECO:0007669"/>
    <property type="project" value="TreeGrafter"/>
</dbReference>
<dbReference type="EMBL" id="JAQJAN010000005">
    <property type="protein sequence ID" value="KAJ5728194.1"/>
    <property type="molecule type" value="Genomic_DNA"/>
</dbReference>
<evidence type="ECO:0000256" key="1">
    <source>
        <dbReference type="ARBA" id="ARBA00002653"/>
    </source>
</evidence>
<dbReference type="GO" id="GO:2000001">
    <property type="term" value="P:regulation of DNA damage checkpoint"/>
    <property type="evidence" value="ECO:0007669"/>
    <property type="project" value="TreeGrafter"/>
</dbReference>
<dbReference type="InterPro" id="IPR001680">
    <property type="entry name" value="WD40_rpt"/>
</dbReference>
<keyword evidence="5" id="KW-0677">Repeat</keyword>
<comment type="caution">
    <text evidence="9">The sequence shown here is derived from an EMBL/GenBank/DDBJ whole genome shotgun (WGS) entry which is preliminary data.</text>
</comment>
<dbReference type="SMART" id="SM00320">
    <property type="entry name" value="WD40"/>
    <property type="match status" value="5"/>
</dbReference>
<organism evidence="9 10">
    <name type="scientific">Penicillium malachiteum</name>
    <dbReference type="NCBI Taxonomy" id="1324776"/>
    <lineage>
        <taxon>Eukaryota</taxon>
        <taxon>Fungi</taxon>
        <taxon>Dikarya</taxon>
        <taxon>Ascomycota</taxon>
        <taxon>Pezizomycotina</taxon>
        <taxon>Eurotiomycetes</taxon>
        <taxon>Eurotiomycetidae</taxon>
        <taxon>Eurotiales</taxon>
        <taxon>Aspergillaceae</taxon>
        <taxon>Penicillium</taxon>
    </lineage>
</organism>
<dbReference type="SUPFAM" id="SSF50978">
    <property type="entry name" value="WD40 repeat-like"/>
    <property type="match status" value="1"/>
</dbReference>
<reference evidence="9" key="2">
    <citation type="submission" date="2023-01" db="EMBL/GenBank/DDBJ databases">
        <authorList>
            <person name="Petersen C."/>
        </authorList>
    </citation>
    <scope>NUCLEOTIDE SEQUENCE</scope>
    <source>
        <strain evidence="9">IBT 17514</strain>
    </source>
</reference>
<dbReference type="Pfam" id="PF00400">
    <property type="entry name" value="WD40"/>
    <property type="match status" value="2"/>
</dbReference>
<keyword evidence="10" id="KW-1185">Reference proteome</keyword>
<dbReference type="Proteomes" id="UP001215712">
    <property type="component" value="Unassembled WGS sequence"/>
</dbReference>
<evidence type="ECO:0000256" key="7">
    <source>
        <dbReference type="RuleBase" id="RU365004"/>
    </source>
</evidence>
<reference evidence="9" key="1">
    <citation type="journal article" date="2023" name="IMA Fungus">
        <title>Comparative genomic study of the Penicillium genus elucidates a diverse pangenome and 15 lateral gene transfer events.</title>
        <authorList>
            <person name="Petersen C."/>
            <person name="Sorensen T."/>
            <person name="Nielsen M.R."/>
            <person name="Sondergaard T.E."/>
            <person name="Sorensen J.L."/>
            <person name="Fitzpatrick D.A."/>
            <person name="Frisvad J.C."/>
            <person name="Nielsen K.L."/>
        </authorList>
    </citation>
    <scope>NUCLEOTIDE SEQUENCE</scope>
    <source>
        <strain evidence="9">IBT 17514</strain>
    </source>
</reference>
<feature type="region of interest" description="Disordered" evidence="8">
    <location>
        <begin position="1"/>
        <end position="93"/>
    </location>
</feature>
<evidence type="ECO:0000313" key="10">
    <source>
        <dbReference type="Proteomes" id="UP001215712"/>
    </source>
</evidence>
<accession>A0AAD6HPG4</accession>
<dbReference type="GO" id="GO:0003677">
    <property type="term" value="F:DNA binding"/>
    <property type="evidence" value="ECO:0007669"/>
    <property type="project" value="UniProtKB-UniRule"/>
</dbReference>
<comment type="function">
    <text evidence="1 7">DNA-binding protein that binds to both single- and double-stranded DNA. Binds preferentially to UV-damaged DNA. May be involved in DNA-metabolic processes.</text>
</comment>
<evidence type="ECO:0000256" key="5">
    <source>
        <dbReference type="ARBA" id="ARBA00022737"/>
    </source>
</evidence>
<evidence type="ECO:0000256" key="2">
    <source>
        <dbReference type="ARBA" id="ARBA00005434"/>
    </source>
</evidence>
<evidence type="ECO:0000256" key="4">
    <source>
        <dbReference type="ARBA" id="ARBA00022574"/>
    </source>
</evidence>
<proteinExistence type="inferred from homology"/>
<keyword evidence="4 7" id="KW-0853">WD repeat</keyword>
<keyword evidence="7" id="KW-0238">DNA-binding</keyword>
<dbReference type="InterPro" id="IPR050853">
    <property type="entry name" value="WD_repeat_DNA-damage-binding"/>
</dbReference>
<gene>
    <name evidence="9" type="ORF">N7493_004524</name>
</gene>
<dbReference type="Gene3D" id="2.130.10.10">
    <property type="entry name" value="YVTN repeat-like/Quinoprotein amine dehydrogenase"/>
    <property type="match status" value="1"/>
</dbReference>
<dbReference type="InterPro" id="IPR015943">
    <property type="entry name" value="WD40/YVTN_repeat-like_dom_sf"/>
</dbReference>
<feature type="compositionally biased region" description="Acidic residues" evidence="8">
    <location>
        <begin position="42"/>
        <end position="66"/>
    </location>
</feature>
<dbReference type="PANTHER" id="PTHR14773">
    <property type="entry name" value="WD REPEAT-CONTAINING PROTEIN 76"/>
    <property type="match status" value="1"/>
</dbReference>
<dbReference type="InterPro" id="IPR036322">
    <property type="entry name" value="WD40_repeat_dom_sf"/>
</dbReference>